<protein>
    <submittedName>
        <fullName evidence="9">Cytochrome c oxidase subunit 3</fullName>
    </submittedName>
</protein>
<keyword evidence="10" id="KW-1185">Reference proteome</keyword>
<keyword evidence="3 6" id="KW-0812">Transmembrane</keyword>
<feature type="transmembrane region" description="Helical" evidence="7">
    <location>
        <begin position="66"/>
        <end position="85"/>
    </location>
</feature>
<dbReference type="PROSITE" id="PS50253">
    <property type="entry name" value="COX3"/>
    <property type="match status" value="1"/>
</dbReference>
<keyword evidence="5 7" id="KW-0472">Membrane</keyword>
<reference evidence="9" key="1">
    <citation type="submission" date="2021-08" db="EMBL/GenBank/DDBJ databases">
        <title>Genome of a novel bacterium of the phylum Verrucomicrobia, Oleiharenicola sp. KSB-15.</title>
        <authorList>
            <person name="Chung J.-H."/>
            <person name="Ahn J.-H."/>
            <person name="Yoon Y."/>
            <person name="Kim D.-Y."/>
            <person name="An S.-H."/>
            <person name="Park I."/>
            <person name="Yeon J."/>
        </authorList>
    </citation>
    <scope>NUCLEOTIDE SEQUENCE</scope>
    <source>
        <strain evidence="9">KSB-15</strain>
    </source>
</reference>
<evidence type="ECO:0000313" key="10">
    <source>
        <dbReference type="Proteomes" id="UP000825051"/>
    </source>
</evidence>
<dbReference type="SUPFAM" id="SSF81452">
    <property type="entry name" value="Cytochrome c oxidase subunit III-like"/>
    <property type="match status" value="1"/>
</dbReference>
<dbReference type="AlphaFoldDB" id="A0A8F9TTL7"/>
<dbReference type="PANTHER" id="PTHR11403">
    <property type="entry name" value="CYTOCHROME C OXIDASE SUBUNIT III"/>
    <property type="match status" value="1"/>
</dbReference>
<evidence type="ECO:0000259" key="8">
    <source>
        <dbReference type="PROSITE" id="PS50253"/>
    </source>
</evidence>
<dbReference type="Pfam" id="PF00510">
    <property type="entry name" value="COX3"/>
    <property type="match status" value="1"/>
</dbReference>
<evidence type="ECO:0000256" key="5">
    <source>
        <dbReference type="ARBA" id="ARBA00023136"/>
    </source>
</evidence>
<dbReference type="RefSeq" id="WP_220161914.1">
    <property type="nucleotide sequence ID" value="NZ_CP080507.1"/>
</dbReference>
<accession>A0A8F9TTL7</accession>
<feature type="transmembrane region" description="Helical" evidence="7">
    <location>
        <begin position="97"/>
        <end position="118"/>
    </location>
</feature>
<dbReference type="EMBL" id="CP080507">
    <property type="protein sequence ID" value="QYM78810.1"/>
    <property type="molecule type" value="Genomic_DNA"/>
</dbReference>
<proteinExistence type="inferred from homology"/>
<evidence type="ECO:0000256" key="1">
    <source>
        <dbReference type="ARBA" id="ARBA00004141"/>
    </source>
</evidence>
<gene>
    <name evidence="9" type="ORF">K0B96_16125</name>
</gene>
<name>A0A8F9TTL7_9BACT</name>
<dbReference type="Proteomes" id="UP000825051">
    <property type="component" value="Chromosome"/>
</dbReference>
<dbReference type="InterPro" id="IPR024791">
    <property type="entry name" value="Cyt_c/ubiquinol_Oxase_su3"/>
</dbReference>
<evidence type="ECO:0000256" key="2">
    <source>
        <dbReference type="ARBA" id="ARBA00010581"/>
    </source>
</evidence>
<dbReference type="GO" id="GO:0005886">
    <property type="term" value="C:plasma membrane"/>
    <property type="evidence" value="ECO:0007669"/>
    <property type="project" value="UniProtKB-SubCell"/>
</dbReference>
<dbReference type="InterPro" id="IPR035973">
    <property type="entry name" value="Cyt_c_oxidase_su3-like_sf"/>
</dbReference>
<dbReference type="KEGG" id="ole:K0B96_16125"/>
<feature type="transmembrane region" description="Helical" evidence="7">
    <location>
        <begin position="194"/>
        <end position="214"/>
    </location>
</feature>
<dbReference type="GO" id="GO:0004129">
    <property type="term" value="F:cytochrome-c oxidase activity"/>
    <property type="evidence" value="ECO:0007669"/>
    <property type="project" value="InterPro"/>
</dbReference>
<keyword evidence="4 7" id="KW-1133">Transmembrane helix</keyword>
<dbReference type="Gene3D" id="1.20.120.80">
    <property type="entry name" value="Cytochrome c oxidase, subunit III, four-helix bundle"/>
    <property type="match status" value="1"/>
</dbReference>
<feature type="transmembrane region" description="Helical" evidence="7">
    <location>
        <begin position="26"/>
        <end position="46"/>
    </location>
</feature>
<feature type="domain" description="Heme-copper oxidase subunit III family profile" evidence="8">
    <location>
        <begin position="26"/>
        <end position="215"/>
    </location>
</feature>
<evidence type="ECO:0000256" key="3">
    <source>
        <dbReference type="ARBA" id="ARBA00022692"/>
    </source>
</evidence>
<dbReference type="InterPro" id="IPR000298">
    <property type="entry name" value="Cyt_c_oxidase-like_su3"/>
</dbReference>
<feature type="transmembrane region" description="Helical" evidence="7">
    <location>
        <begin position="149"/>
        <end position="174"/>
    </location>
</feature>
<evidence type="ECO:0000256" key="7">
    <source>
        <dbReference type="SAM" id="Phobius"/>
    </source>
</evidence>
<organism evidence="9 10">
    <name type="scientific">Horticoccus luteus</name>
    <dbReference type="NCBI Taxonomy" id="2862869"/>
    <lineage>
        <taxon>Bacteria</taxon>
        <taxon>Pseudomonadati</taxon>
        <taxon>Verrucomicrobiota</taxon>
        <taxon>Opitutia</taxon>
        <taxon>Opitutales</taxon>
        <taxon>Opitutaceae</taxon>
        <taxon>Horticoccus</taxon>
    </lineage>
</organism>
<sequence>MSSTAEQSRAAAAIAAAEQRSAANHLGMWTFLATEILFFGGLLAAYAIYRHAYPEAFRIGSSHLEYWIGTTNTAVLLTSSLFMALGDRAIKLGDRRALRWCLLATALLGAAFICLKGYEYWGMYREHLVPGINFHLDSAWAPQVQLFTFFYFALTALHAVHMLIGLGLISWLLWLNHRARLSAVHTAPVEIVGLYWHFVDCVWVFLYPLLYLVAHR</sequence>
<comment type="similarity">
    <text evidence="2 6">Belongs to the cytochrome c oxidase subunit 3 family.</text>
</comment>
<evidence type="ECO:0000256" key="4">
    <source>
        <dbReference type="ARBA" id="ARBA00022989"/>
    </source>
</evidence>
<dbReference type="GO" id="GO:0019646">
    <property type="term" value="P:aerobic electron transport chain"/>
    <property type="evidence" value="ECO:0007669"/>
    <property type="project" value="InterPro"/>
</dbReference>
<dbReference type="InterPro" id="IPR013833">
    <property type="entry name" value="Cyt_c_oxidase_su3_a-hlx"/>
</dbReference>
<comment type="subcellular location">
    <subcellularLocation>
        <location evidence="6">Cell membrane</location>
        <topology evidence="6">Multi-pass membrane protein</topology>
    </subcellularLocation>
    <subcellularLocation>
        <location evidence="1">Membrane</location>
        <topology evidence="1">Multi-pass membrane protein</topology>
    </subcellularLocation>
</comment>
<evidence type="ECO:0000256" key="6">
    <source>
        <dbReference type="RuleBase" id="RU003376"/>
    </source>
</evidence>
<evidence type="ECO:0000313" key="9">
    <source>
        <dbReference type="EMBL" id="QYM78810.1"/>
    </source>
</evidence>
<dbReference type="PANTHER" id="PTHR11403:SF6">
    <property type="entry name" value="NITRIC OXIDE REDUCTASE SUBUNIT E"/>
    <property type="match status" value="1"/>
</dbReference>